<evidence type="ECO:0000256" key="2">
    <source>
        <dbReference type="ARBA" id="ARBA00004651"/>
    </source>
</evidence>
<comment type="similarity">
    <text evidence="3">Belongs to the CD36 family.</text>
</comment>
<evidence type="ECO:0000256" key="1">
    <source>
        <dbReference type="ARBA" id="ARBA00004189"/>
    </source>
</evidence>
<dbReference type="Pfam" id="PF01130">
    <property type="entry name" value="CD36"/>
    <property type="match status" value="1"/>
</dbReference>
<keyword evidence="10" id="KW-0325">Glycoprotein</keyword>
<dbReference type="GO" id="GO:0005737">
    <property type="term" value="C:cytoplasm"/>
    <property type="evidence" value="ECO:0007669"/>
    <property type="project" value="TreeGrafter"/>
</dbReference>
<dbReference type="RefSeq" id="XP_028179165.1">
    <property type="nucleotide sequence ID" value="XM_028323364.1"/>
</dbReference>
<dbReference type="GO" id="GO:0005044">
    <property type="term" value="F:scavenger receptor activity"/>
    <property type="evidence" value="ECO:0007669"/>
    <property type="project" value="TreeGrafter"/>
</dbReference>
<comment type="subcellular location">
    <subcellularLocation>
        <location evidence="2">Cell membrane</location>
        <topology evidence="2">Multi-pass membrane protein</topology>
    </subcellularLocation>
    <subcellularLocation>
        <location evidence="1">Membrane</location>
        <location evidence="1">Caveola</location>
        <topology evidence="1">Multi-pass membrane protein</topology>
    </subcellularLocation>
</comment>
<keyword evidence="9 14" id="KW-0675">Receptor</keyword>
<keyword evidence="5 13" id="KW-0812">Transmembrane</keyword>
<evidence type="ECO:0000256" key="13">
    <source>
        <dbReference type="SAM" id="Phobius"/>
    </source>
</evidence>
<evidence type="ECO:0000256" key="10">
    <source>
        <dbReference type="ARBA" id="ARBA00023180"/>
    </source>
</evidence>
<keyword evidence="7 13" id="KW-0472">Membrane</keyword>
<dbReference type="GO" id="GO:0005901">
    <property type="term" value="C:caveola"/>
    <property type="evidence" value="ECO:0007669"/>
    <property type="project" value="UniProtKB-SubCell"/>
</dbReference>
<feature type="transmembrane region" description="Helical" evidence="13">
    <location>
        <begin position="23"/>
        <end position="43"/>
    </location>
</feature>
<evidence type="ECO:0000256" key="4">
    <source>
        <dbReference type="ARBA" id="ARBA00022475"/>
    </source>
</evidence>
<dbReference type="PANTHER" id="PTHR11923">
    <property type="entry name" value="SCAVENGER RECEPTOR CLASS B TYPE-1 SR-B1"/>
    <property type="match status" value="1"/>
</dbReference>
<name>A0A8F3BNJ2_OSTFU</name>
<dbReference type="PANTHER" id="PTHR11923:SF110">
    <property type="entry name" value="SCAVENGER RECEPTOR CLASS B MEMBER 1"/>
    <property type="match status" value="1"/>
</dbReference>
<keyword evidence="8" id="KW-1015">Disulfide bond</keyword>
<dbReference type="PRINTS" id="PR01609">
    <property type="entry name" value="CD36FAMILY"/>
</dbReference>
<evidence type="ECO:0000256" key="6">
    <source>
        <dbReference type="ARBA" id="ARBA00022989"/>
    </source>
</evidence>
<dbReference type="EMBL" id="MW435867">
    <property type="protein sequence ID" value="QWX20070.1"/>
    <property type="molecule type" value="mRNA"/>
</dbReference>
<evidence type="ECO:0000313" key="14">
    <source>
        <dbReference type="EMBL" id="QWX20070.1"/>
    </source>
</evidence>
<dbReference type="GeneID" id="114366480"/>
<evidence type="ECO:0000256" key="11">
    <source>
        <dbReference type="ARBA" id="ARBA00040821"/>
    </source>
</evidence>
<evidence type="ECO:0000256" key="8">
    <source>
        <dbReference type="ARBA" id="ARBA00023157"/>
    </source>
</evidence>
<evidence type="ECO:0000256" key="5">
    <source>
        <dbReference type="ARBA" id="ARBA00022692"/>
    </source>
</evidence>
<keyword evidence="4" id="KW-1003">Cell membrane</keyword>
<keyword evidence="6 13" id="KW-1133">Transmembrane helix</keyword>
<evidence type="ECO:0000256" key="7">
    <source>
        <dbReference type="ARBA" id="ARBA00023136"/>
    </source>
</evidence>
<sequence length="515" mass="58490">MEYSKTKRKDGVRIPTKHVKRKLMTFLPLSAVCVAVAILLIYVDAIQIIANYRTHLTYGSEIHELLSLEAHGIHVSAYLFNVTNGDAFLSGEDDKMKVEEIGPFTYKELRSNLDIEFDEEARVVRYSPLAKPVFMPDESIAHPRDVVVTMPNIAMLAMSSMTSKEPYFTQLAFKLLLNHLKTKSLVNQTAEEFLWGYDEPLIKLGNTILPGWISFEKLGLMDRLYDTKTEYRLEVAMDQFEKFHILKMNGVQGLKVWDFEDPTKRSKCNSFADAYEGIMYPNEMKPGTSLKIFRNVLCRFLPLDYQGKLTLETGVDALQYKVSKTTYDINNETECLCGRGMCISGVSDLSPCYYSLPLALSNAHFLYGDSKLFERVEGLSPNEEQHGSNFLIEPRIGIALKSEFSVQVNVVVNKVDFNKEVERFSEFVVPICYFKMVQPELLEANKYNLNLMYVIGPAIVLSLQIFLVLLGLLILAYCVYLLLPHFVRSSGQGIIFQTSKDNKSPATKLPLLGSR</sequence>
<dbReference type="InterPro" id="IPR002159">
    <property type="entry name" value="CD36_fam"/>
</dbReference>
<accession>A0A8F3BNJ2</accession>
<dbReference type="AlphaFoldDB" id="A0A8F3BNJ2"/>
<dbReference type="OrthoDB" id="18585at2759"/>
<evidence type="ECO:0000256" key="12">
    <source>
        <dbReference type="ARBA" id="ARBA00042244"/>
    </source>
</evidence>
<evidence type="ECO:0000256" key="9">
    <source>
        <dbReference type="ARBA" id="ARBA00023170"/>
    </source>
</evidence>
<protein>
    <recommendedName>
        <fullName evidence="11">Scavenger receptor class B member 1</fullName>
    </recommendedName>
    <alternativeName>
        <fullName evidence="12">SR-BI</fullName>
    </alternativeName>
</protein>
<reference evidence="14" key="1">
    <citation type="submission" date="2021-01" db="EMBL/GenBank/DDBJ databases">
        <title>Cloning and characterization of Scavenger receptor class B member 1 from the larva of Ostrinia furnacalis Guenee.</title>
        <authorList>
            <person name="Han Z."/>
            <person name="Wang L."/>
            <person name="Chen K."/>
            <person name="Liu X."/>
            <person name="Song J."/>
            <person name="Chen J."/>
            <person name="Feng C."/>
        </authorList>
    </citation>
    <scope>NUCLEOTIDE SEQUENCE</scope>
</reference>
<dbReference type="KEGG" id="ofu:114366480"/>
<feature type="transmembrane region" description="Helical" evidence="13">
    <location>
        <begin position="451"/>
        <end position="483"/>
    </location>
</feature>
<organism evidence="14">
    <name type="scientific">Ostrinia furnacalis</name>
    <name type="common">Asian corn borer</name>
    <dbReference type="NCBI Taxonomy" id="93504"/>
    <lineage>
        <taxon>Eukaryota</taxon>
        <taxon>Metazoa</taxon>
        <taxon>Ecdysozoa</taxon>
        <taxon>Arthropoda</taxon>
        <taxon>Hexapoda</taxon>
        <taxon>Insecta</taxon>
        <taxon>Pterygota</taxon>
        <taxon>Neoptera</taxon>
        <taxon>Endopterygota</taxon>
        <taxon>Lepidoptera</taxon>
        <taxon>Glossata</taxon>
        <taxon>Ditrysia</taxon>
        <taxon>Pyraloidea</taxon>
        <taxon>Crambidae</taxon>
        <taxon>Pyraustinae</taxon>
        <taxon>Ostrinia</taxon>
    </lineage>
</organism>
<evidence type="ECO:0000256" key="3">
    <source>
        <dbReference type="ARBA" id="ARBA00010532"/>
    </source>
</evidence>
<proteinExistence type="evidence at transcript level"/>